<dbReference type="EMBL" id="GBRH01225517">
    <property type="protein sequence ID" value="JAD72378.1"/>
    <property type="molecule type" value="Transcribed_RNA"/>
</dbReference>
<reference evidence="1" key="2">
    <citation type="journal article" date="2015" name="Data Brief">
        <title>Shoot transcriptome of the giant reed, Arundo donax.</title>
        <authorList>
            <person name="Barrero R.A."/>
            <person name="Guerrero F.D."/>
            <person name="Moolhuijzen P."/>
            <person name="Goolsby J.A."/>
            <person name="Tidwell J."/>
            <person name="Bellgard S.E."/>
            <person name="Bellgard M.I."/>
        </authorList>
    </citation>
    <scope>NUCLEOTIDE SEQUENCE</scope>
    <source>
        <tissue evidence="1">Shoot tissue taken approximately 20 cm above the soil surface</tissue>
    </source>
</reference>
<reference evidence="1" key="1">
    <citation type="submission" date="2014-09" db="EMBL/GenBank/DDBJ databases">
        <authorList>
            <person name="Magalhaes I.L.F."/>
            <person name="Oliveira U."/>
            <person name="Santos F.R."/>
            <person name="Vidigal T.H.D.A."/>
            <person name="Brescovit A.D."/>
            <person name="Santos A.J."/>
        </authorList>
    </citation>
    <scope>NUCLEOTIDE SEQUENCE</scope>
    <source>
        <tissue evidence="1">Shoot tissue taken approximately 20 cm above the soil surface</tissue>
    </source>
</reference>
<dbReference type="AlphaFoldDB" id="A0A0A9CD49"/>
<accession>A0A0A9CD49</accession>
<sequence>MHLISRFANVASFKCLSSRALYSYSGLIFLDVKTHVLIVLD</sequence>
<name>A0A0A9CD49_ARUDO</name>
<protein>
    <submittedName>
        <fullName evidence="1">Uncharacterized protein</fullName>
    </submittedName>
</protein>
<organism evidence="1">
    <name type="scientific">Arundo donax</name>
    <name type="common">Giant reed</name>
    <name type="synonym">Donax arundinaceus</name>
    <dbReference type="NCBI Taxonomy" id="35708"/>
    <lineage>
        <taxon>Eukaryota</taxon>
        <taxon>Viridiplantae</taxon>
        <taxon>Streptophyta</taxon>
        <taxon>Embryophyta</taxon>
        <taxon>Tracheophyta</taxon>
        <taxon>Spermatophyta</taxon>
        <taxon>Magnoliopsida</taxon>
        <taxon>Liliopsida</taxon>
        <taxon>Poales</taxon>
        <taxon>Poaceae</taxon>
        <taxon>PACMAD clade</taxon>
        <taxon>Arundinoideae</taxon>
        <taxon>Arundineae</taxon>
        <taxon>Arundo</taxon>
    </lineage>
</organism>
<proteinExistence type="predicted"/>
<evidence type="ECO:0000313" key="1">
    <source>
        <dbReference type="EMBL" id="JAD72378.1"/>
    </source>
</evidence>